<accession>A0A7W0CIT2</accession>
<feature type="compositionally biased region" description="Basic and acidic residues" evidence="8">
    <location>
        <begin position="17"/>
        <end position="28"/>
    </location>
</feature>
<dbReference type="Pfam" id="PF01594">
    <property type="entry name" value="AI-2E_transport"/>
    <property type="match status" value="1"/>
</dbReference>
<sequence>MKDREGADVSRSTDTADLDRPRRDRDTADLQPFGRPGRPFGSHPFVFGFTAALGVLTAWILLQALNSVASALIIIVVSLFLAIGLNPGVEILERRGLSRTWSVTVVFIAVIVFFVLFGLAIVPPLTTQMGDFFAKLPDYLQQLQNNPTVRGLDERFQLIERLQQYISSGNMGSQVFGGLLGVATTVINAVFTALTVLILTLYFLASLPSTMKWTYRMVPRSRRDRVQLLGDEVIKRIGGYVAGNLIVSLIAGVVTYIFLVIAGVPYALALALLVAITDLIPLVGAAIGATIVTLVGLFTSLPVGIACLIFFIVYQQVENFWIAPRVMQANVQVPAVVTVAAALIGGALLGLVGALLAIPVAAAILLLMQEVVLPRQERH</sequence>
<comment type="subcellular location">
    <subcellularLocation>
        <location evidence="1">Cell membrane</location>
        <topology evidence="1">Multi-pass membrane protein</topology>
    </subcellularLocation>
</comment>
<dbReference type="RefSeq" id="WP_312894452.1">
    <property type="nucleotide sequence ID" value="NZ_BAABAM010000002.1"/>
</dbReference>
<name>A0A7W0CIT2_9ACTN</name>
<dbReference type="EMBL" id="JACDUR010000003">
    <property type="protein sequence ID" value="MBA2891979.1"/>
    <property type="molecule type" value="Genomic_DNA"/>
</dbReference>
<evidence type="ECO:0000256" key="3">
    <source>
        <dbReference type="ARBA" id="ARBA00022448"/>
    </source>
</evidence>
<keyword evidence="7 9" id="KW-0472">Membrane</keyword>
<protein>
    <submittedName>
        <fullName evidence="10">Putative PurR-regulated permease PerM</fullName>
    </submittedName>
</protein>
<feature type="region of interest" description="Disordered" evidence="8">
    <location>
        <begin position="1"/>
        <end position="36"/>
    </location>
</feature>
<feature type="transmembrane region" description="Helical" evidence="9">
    <location>
        <begin position="335"/>
        <end position="368"/>
    </location>
</feature>
<evidence type="ECO:0000256" key="4">
    <source>
        <dbReference type="ARBA" id="ARBA00022475"/>
    </source>
</evidence>
<dbReference type="InterPro" id="IPR002549">
    <property type="entry name" value="AI-2E-like"/>
</dbReference>
<evidence type="ECO:0000256" key="5">
    <source>
        <dbReference type="ARBA" id="ARBA00022692"/>
    </source>
</evidence>
<dbReference type="PANTHER" id="PTHR21716">
    <property type="entry name" value="TRANSMEMBRANE PROTEIN"/>
    <property type="match status" value="1"/>
</dbReference>
<feature type="transmembrane region" description="Helical" evidence="9">
    <location>
        <begin position="68"/>
        <end position="89"/>
    </location>
</feature>
<dbReference type="GO" id="GO:0005886">
    <property type="term" value="C:plasma membrane"/>
    <property type="evidence" value="ECO:0007669"/>
    <property type="project" value="UniProtKB-SubCell"/>
</dbReference>
<feature type="transmembrane region" description="Helical" evidence="9">
    <location>
        <begin position="267"/>
        <end position="287"/>
    </location>
</feature>
<feature type="transmembrane region" description="Helical" evidence="9">
    <location>
        <begin position="237"/>
        <end position="261"/>
    </location>
</feature>
<dbReference type="GO" id="GO:0055085">
    <property type="term" value="P:transmembrane transport"/>
    <property type="evidence" value="ECO:0007669"/>
    <property type="project" value="TreeGrafter"/>
</dbReference>
<evidence type="ECO:0000256" key="8">
    <source>
        <dbReference type="SAM" id="MobiDB-lite"/>
    </source>
</evidence>
<proteinExistence type="inferred from homology"/>
<dbReference type="Proteomes" id="UP000530928">
    <property type="component" value="Unassembled WGS sequence"/>
</dbReference>
<dbReference type="AlphaFoldDB" id="A0A7W0CIT2"/>
<comment type="similarity">
    <text evidence="2">Belongs to the autoinducer-2 exporter (AI-2E) (TC 2.A.86) family.</text>
</comment>
<feature type="transmembrane region" description="Helical" evidence="9">
    <location>
        <begin position="45"/>
        <end position="62"/>
    </location>
</feature>
<organism evidence="10 11">
    <name type="scientific">Nonomuraea soli</name>
    <dbReference type="NCBI Taxonomy" id="1032476"/>
    <lineage>
        <taxon>Bacteria</taxon>
        <taxon>Bacillati</taxon>
        <taxon>Actinomycetota</taxon>
        <taxon>Actinomycetes</taxon>
        <taxon>Streptosporangiales</taxon>
        <taxon>Streptosporangiaceae</taxon>
        <taxon>Nonomuraea</taxon>
    </lineage>
</organism>
<evidence type="ECO:0000256" key="7">
    <source>
        <dbReference type="ARBA" id="ARBA00023136"/>
    </source>
</evidence>
<evidence type="ECO:0000256" key="1">
    <source>
        <dbReference type="ARBA" id="ARBA00004651"/>
    </source>
</evidence>
<feature type="transmembrane region" description="Helical" evidence="9">
    <location>
        <begin position="175"/>
        <end position="204"/>
    </location>
</feature>
<keyword evidence="5 9" id="KW-0812">Transmembrane</keyword>
<feature type="transmembrane region" description="Helical" evidence="9">
    <location>
        <begin position="101"/>
        <end position="122"/>
    </location>
</feature>
<gene>
    <name evidence="10" type="ORF">HNR30_003320</name>
</gene>
<keyword evidence="6 9" id="KW-1133">Transmembrane helix</keyword>
<evidence type="ECO:0000313" key="11">
    <source>
        <dbReference type="Proteomes" id="UP000530928"/>
    </source>
</evidence>
<reference evidence="10 11" key="1">
    <citation type="submission" date="2020-07" db="EMBL/GenBank/DDBJ databases">
        <title>Genomic Encyclopedia of Type Strains, Phase IV (KMG-IV): sequencing the most valuable type-strain genomes for metagenomic binning, comparative biology and taxonomic classification.</title>
        <authorList>
            <person name="Goeker M."/>
        </authorList>
    </citation>
    <scope>NUCLEOTIDE SEQUENCE [LARGE SCALE GENOMIC DNA]</scope>
    <source>
        <strain evidence="10 11">DSM 45533</strain>
    </source>
</reference>
<evidence type="ECO:0000313" key="10">
    <source>
        <dbReference type="EMBL" id="MBA2891979.1"/>
    </source>
</evidence>
<evidence type="ECO:0000256" key="6">
    <source>
        <dbReference type="ARBA" id="ARBA00022989"/>
    </source>
</evidence>
<evidence type="ECO:0000256" key="9">
    <source>
        <dbReference type="SAM" id="Phobius"/>
    </source>
</evidence>
<dbReference type="PANTHER" id="PTHR21716:SF53">
    <property type="entry name" value="PERMEASE PERM-RELATED"/>
    <property type="match status" value="1"/>
</dbReference>
<keyword evidence="3" id="KW-0813">Transport</keyword>
<feature type="transmembrane region" description="Helical" evidence="9">
    <location>
        <begin position="294"/>
        <end position="315"/>
    </location>
</feature>
<keyword evidence="11" id="KW-1185">Reference proteome</keyword>
<evidence type="ECO:0000256" key="2">
    <source>
        <dbReference type="ARBA" id="ARBA00009773"/>
    </source>
</evidence>
<comment type="caution">
    <text evidence="10">The sequence shown here is derived from an EMBL/GenBank/DDBJ whole genome shotgun (WGS) entry which is preliminary data.</text>
</comment>
<keyword evidence="4" id="KW-1003">Cell membrane</keyword>